<dbReference type="InterPro" id="IPR007816">
    <property type="entry name" value="ResB-like_domain"/>
</dbReference>
<dbReference type="Proteomes" id="UP001596122">
    <property type="component" value="Unassembled WGS sequence"/>
</dbReference>
<evidence type="ECO:0000256" key="5">
    <source>
        <dbReference type="ARBA" id="ARBA00023136"/>
    </source>
</evidence>
<dbReference type="PANTHER" id="PTHR31566:SF0">
    <property type="entry name" value="CYTOCHROME C BIOGENESIS PROTEIN CCS1, CHLOROPLASTIC"/>
    <property type="match status" value="1"/>
</dbReference>
<name>A0ABW0GRA5_9MICO</name>
<keyword evidence="3" id="KW-0201">Cytochrome c-type biogenesis</keyword>
<evidence type="ECO:0000256" key="2">
    <source>
        <dbReference type="ARBA" id="ARBA00022692"/>
    </source>
</evidence>
<organism evidence="8 9">
    <name type="scientific">Aquipuribacter nitratireducens</name>
    <dbReference type="NCBI Taxonomy" id="650104"/>
    <lineage>
        <taxon>Bacteria</taxon>
        <taxon>Bacillati</taxon>
        <taxon>Actinomycetota</taxon>
        <taxon>Actinomycetes</taxon>
        <taxon>Micrococcales</taxon>
        <taxon>Intrasporangiaceae</taxon>
        <taxon>Aquipuribacter</taxon>
    </lineage>
</organism>
<evidence type="ECO:0000256" key="3">
    <source>
        <dbReference type="ARBA" id="ARBA00022748"/>
    </source>
</evidence>
<dbReference type="RefSeq" id="WP_340270150.1">
    <property type="nucleotide sequence ID" value="NZ_JBBEOG010000006.1"/>
</dbReference>
<keyword evidence="2 6" id="KW-0812">Transmembrane</keyword>
<sequence length="560" mass="58884">MSAPASPRPAPPEEPPAPPALGLLGSLRWLWRQLTSMRTALLLLLLLAVATVPGSLFPQRGVDAGAVAAYLADNPTSGRWLDRLGFFDVYASPWFAAVYLLLFVSLVGCIVPRARDLVRTWRRPPPRTPARLDRLPASGRVLVDADPPTVLARARGVLAADPLRARLGHVVAEREEADGARSLAAETGRLRETGNLLFHVSLIGVLVALATGSLYAYRGEALVVEGGSFSNVLPAYDSVTPGARFDASALPPFSFRLDRLDVAFEEEQVSELGAPRDFAASLTYRTGPSADPVPGRVRVNEPLEVAGTSIFLTGNGYAPVVEVRDGDGDVRWSGAVPFLPLDATYTSEGVVKAPVPGGDDIGLSGFLVPTAPAETDAGIRSLFPDARRPRLVLTAFTGDIGLGDGTAQSVYELDTTDMTQVQDASGAPAVLVLAPGDTVELPDGLGTVTFDGLPRFAAFQLRADPSGPLALVASLLATTGLVLSLFLPRRRVWVRVRPAEVSDDPSAGGGVPARTVVDVAALSRGRDAGQQPLVDRVLAAVRADVRADAATRSDTTGGRG</sequence>
<dbReference type="Pfam" id="PF05140">
    <property type="entry name" value="ResB"/>
    <property type="match status" value="1"/>
</dbReference>
<protein>
    <submittedName>
        <fullName evidence="8">Cytochrome c biogenesis protein ResB</fullName>
    </submittedName>
</protein>
<feature type="domain" description="ResB-like" evidence="7">
    <location>
        <begin position="37"/>
        <end position="529"/>
    </location>
</feature>
<feature type="transmembrane region" description="Helical" evidence="6">
    <location>
        <begin position="196"/>
        <end position="217"/>
    </location>
</feature>
<keyword evidence="9" id="KW-1185">Reference proteome</keyword>
<evidence type="ECO:0000256" key="4">
    <source>
        <dbReference type="ARBA" id="ARBA00022989"/>
    </source>
</evidence>
<evidence type="ECO:0000256" key="6">
    <source>
        <dbReference type="SAM" id="Phobius"/>
    </source>
</evidence>
<dbReference type="InterPro" id="IPR023494">
    <property type="entry name" value="Cyt_c_bgen_Ccs1/CcsB/ResB"/>
</dbReference>
<dbReference type="EMBL" id="JBHSLD010000028">
    <property type="protein sequence ID" value="MFC5382524.1"/>
    <property type="molecule type" value="Genomic_DNA"/>
</dbReference>
<comment type="caution">
    <text evidence="8">The sequence shown here is derived from an EMBL/GenBank/DDBJ whole genome shotgun (WGS) entry which is preliminary data.</text>
</comment>
<accession>A0ABW0GRA5</accession>
<comment type="subcellular location">
    <subcellularLocation>
        <location evidence="1">Membrane</location>
        <topology evidence="1">Multi-pass membrane protein</topology>
    </subcellularLocation>
</comment>
<evidence type="ECO:0000313" key="9">
    <source>
        <dbReference type="Proteomes" id="UP001596122"/>
    </source>
</evidence>
<reference evidence="9" key="1">
    <citation type="journal article" date="2019" name="Int. J. Syst. Evol. Microbiol.">
        <title>The Global Catalogue of Microorganisms (GCM) 10K type strain sequencing project: providing services to taxonomists for standard genome sequencing and annotation.</title>
        <authorList>
            <consortium name="The Broad Institute Genomics Platform"/>
            <consortium name="The Broad Institute Genome Sequencing Center for Infectious Disease"/>
            <person name="Wu L."/>
            <person name="Ma J."/>
        </authorList>
    </citation>
    <scope>NUCLEOTIDE SEQUENCE [LARGE SCALE GENOMIC DNA]</scope>
    <source>
        <strain evidence="9">CCUG 43114</strain>
    </source>
</reference>
<evidence type="ECO:0000313" key="8">
    <source>
        <dbReference type="EMBL" id="MFC5382524.1"/>
    </source>
</evidence>
<evidence type="ECO:0000259" key="7">
    <source>
        <dbReference type="Pfam" id="PF05140"/>
    </source>
</evidence>
<feature type="transmembrane region" description="Helical" evidence="6">
    <location>
        <begin position="92"/>
        <end position="114"/>
    </location>
</feature>
<evidence type="ECO:0000256" key="1">
    <source>
        <dbReference type="ARBA" id="ARBA00004141"/>
    </source>
</evidence>
<dbReference type="PANTHER" id="PTHR31566">
    <property type="entry name" value="CYTOCHROME C BIOGENESIS PROTEIN CCS1, CHLOROPLASTIC"/>
    <property type="match status" value="1"/>
</dbReference>
<feature type="transmembrane region" description="Helical" evidence="6">
    <location>
        <begin position="469"/>
        <end position="487"/>
    </location>
</feature>
<gene>
    <name evidence="8" type="ORF">ACFPJ6_17310</name>
</gene>
<proteinExistence type="predicted"/>
<keyword evidence="4 6" id="KW-1133">Transmembrane helix</keyword>
<keyword evidence="5 6" id="KW-0472">Membrane</keyword>